<dbReference type="InterPro" id="IPR015310">
    <property type="entry name" value="AHSA1-like_N"/>
</dbReference>
<organism evidence="4 5">
    <name type="scientific">Vitrella brassicaformis (strain CCMP3155)</name>
    <dbReference type="NCBI Taxonomy" id="1169540"/>
    <lineage>
        <taxon>Eukaryota</taxon>
        <taxon>Sar</taxon>
        <taxon>Alveolata</taxon>
        <taxon>Colpodellida</taxon>
        <taxon>Vitrellaceae</taxon>
        <taxon>Vitrella</taxon>
    </lineage>
</organism>
<feature type="domain" description="Activator of Hsp90 ATPase AHSA1-like N-terminal" evidence="3">
    <location>
        <begin position="238"/>
        <end position="372"/>
    </location>
</feature>
<dbReference type="GO" id="GO:0051087">
    <property type="term" value="F:protein-folding chaperone binding"/>
    <property type="evidence" value="ECO:0007669"/>
    <property type="project" value="InterPro"/>
</dbReference>
<dbReference type="Gene3D" id="3.15.10.20">
    <property type="entry name" value="Activator of Hsp90 ATPase Aha1, N-terminal domain"/>
    <property type="match status" value="2"/>
</dbReference>
<dbReference type="EMBL" id="CDMY01000447">
    <property type="protein sequence ID" value="CEM13672.1"/>
    <property type="molecule type" value="Genomic_DNA"/>
</dbReference>
<dbReference type="AlphaFoldDB" id="A0A0G4FIY3"/>
<dbReference type="OrthoDB" id="567237at2759"/>
<feature type="compositionally biased region" description="Basic and acidic residues" evidence="2">
    <location>
        <begin position="150"/>
        <end position="166"/>
    </location>
</feature>
<dbReference type="VEuPathDB" id="CryptoDB:Vbra_15511"/>
<dbReference type="Pfam" id="PF09229">
    <property type="entry name" value="Aha1_N"/>
    <property type="match status" value="2"/>
</dbReference>
<dbReference type="GO" id="GO:0005829">
    <property type="term" value="C:cytosol"/>
    <property type="evidence" value="ECO:0007669"/>
    <property type="project" value="TreeGrafter"/>
</dbReference>
<evidence type="ECO:0000313" key="4">
    <source>
        <dbReference type="EMBL" id="CEM13672.1"/>
    </source>
</evidence>
<proteinExistence type="inferred from homology"/>
<gene>
    <name evidence="4" type="ORF">Vbra_15511</name>
</gene>
<dbReference type="InterPro" id="IPR036338">
    <property type="entry name" value="Aha1"/>
</dbReference>
<dbReference type="GO" id="GO:0001671">
    <property type="term" value="F:ATPase activator activity"/>
    <property type="evidence" value="ECO:0007669"/>
    <property type="project" value="InterPro"/>
</dbReference>
<feature type="compositionally biased region" description="Basic and acidic residues" evidence="2">
    <location>
        <begin position="178"/>
        <end position="197"/>
    </location>
</feature>
<dbReference type="Proteomes" id="UP000041254">
    <property type="component" value="Unassembled WGS sequence"/>
</dbReference>
<dbReference type="SUPFAM" id="SSF103111">
    <property type="entry name" value="Activator of Hsp90 ATPase, Aha1"/>
    <property type="match status" value="2"/>
</dbReference>
<feature type="region of interest" description="Disordered" evidence="2">
    <location>
        <begin position="143"/>
        <end position="226"/>
    </location>
</feature>
<feature type="compositionally biased region" description="Low complexity" evidence="2">
    <location>
        <begin position="198"/>
        <end position="223"/>
    </location>
</feature>
<keyword evidence="5" id="KW-1185">Reference proteome</keyword>
<feature type="domain" description="Activator of Hsp90 ATPase AHSA1-like N-terminal" evidence="3">
    <location>
        <begin position="17"/>
        <end position="150"/>
    </location>
</feature>
<dbReference type="GO" id="GO:0006457">
    <property type="term" value="P:protein folding"/>
    <property type="evidence" value="ECO:0007669"/>
    <property type="project" value="TreeGrafter"/>
</dbReference>
<dbReference type="PhylomeDB" id="A0A0G4FIY3"/>
<dbReference type="OMA" id="EDNDYEI"/>
<sequence length="373" mass="41631">MSAAGSVWNKNSWHWEEKNYGKWAEEHIGSLLTSFTLDGPHGTIRLHNPTVNGEASVSVRKGKRIAAYEYKLDCQWSGEAPSGEAVNGTLAVPDFSVESVQDDDYEVRVNVQTSSDAATALKEYLRKDGAKKLRAHLRQFHDAINTAESEPDRLEADKKRREEELARMQAAQQTTGEAKLKMLEQTKAEEARKREAKAQQPPAQAPAQAPAAEAPQRIEAQPEGKGSVWNVNSWQWEERPMTQWAEKHLTHKLQDTQLTLLDGSTSVSLLDPKIKGDASSSIRKGKKLLVFDLSLTVAWSATRREPNGDFMADAKGRIEVPDFSSESLGDIQVKVTCDQKEAPREIINQAMRKEGVDQLKTILLSFVDEMRQA</sequence>
<evidence type="ECO:0000256" key="2">
    <source>
        <dbReference type="SAM" id="MobiDB-lite"/>
    </source>
</evidence>
<evidence type="ECO:0000256" key="1">
    <source>
        <dbReference type="ARBA" id="ARBA00006817"/>
    </source>
</evidence>
<accession>A0A0G4FIY3</accession>
<protein>
    <recommendedName>
        <fullName evidence="3">Activator of Hsp90 ATPase AHSA1-like N-terminal domain-containing protein</fullName>
    </recommendedName>
</protein>
<dbReference type="InParanoid" id="A0A0G4FIY3"/>
<dbReference type="PANTHER" id="PTHR13009">
    <property type="entry name" value="HEAT SHOCK PROTEIN 90 HSP90 CO-CHAPERONE AHA-1"/>
    <property type="match status" value="1"/>
</dbReference>
<dbReference type="PANTHER" id="PTHR13009:SF22">
    <property type="entry name" value="LD43819P"/>
    <property type="match status" value="1"/>
</dbReference>
<evidence type="ECO:0000313" key="5">
    <source>
        <dbReference type="Proteomes" id="UP000041254"/>
    </source>
</evidence>
<reference evidence="4 5" key="1">
    <citation type="submission" date="2014-11" db="EMBL/GenBank/DDBJ databases">
        <authorList>
            <person name="Zhu J."/>
            <person name="Qi W."/>
            <person name="Song R."/>
        </authorList>
    </citation>
    <scope>NUCLEOTIDE SEQUENCE [LARGE SCALE GENOMIC DNA]</scope>
</reference>
<dbReference type="SMART" id="SM01000">
    <property type="entry name" value="Aha1_N"/>
    <property type="match status" value="2"/>
</dbReference>
<evidence type="ECO:0000259" key="3">
    <source>
        <dbReference type="SMART" id="SM01000"/>
    </source>
</evidence>
<name>A0A0G4FIY3_VITBC</name>
<dbReference type="STRING" id="1169540.A0A0G4FIY3"/>
<comment type="similarity">
    <text evidence="1">Belongs to the AHA1 family.</text>
</comment>